<feature type="compositionally biased region" description="Acidic residues" evidence="1">
    <location>
        <begin position="181"/>
        <end position="192"/>
    </location>
</feature>
<evidence type="ECO:0000313" key="3">
    <source>
        <dbReference type="Proteomes" id="UP000648239"/>
    </source>
</evidence>
<sequence length="374" mass="41176">MAANAMEQLVSRILEGTAPTQARAAAARGALPISRAELVRLFVFLLKDDEEAIRKDAATSLAGLDDDALSEVFGSEACTPEVFTYFSHAAVAGGDSNLAGRVAYHASAPTEALEALAGSEDPEILSLLLTNQDRLLAMPDLMDSLLANEALRPEQRSWIQETRARAGRQEEAAEAAKEPIPEEPEAEPEEPELTVEDVARILNVDIGELMTASEIAGGDEFQHVDASEEIRGAYQKIMTLNTAQKAILAMKGGREERTILIRDTNRVVALSVIKNPRMPDGEVESIAGMRNVHEEVLRMIGANREWTKNYTVTLALVRNPRTPPGISTNFIVRLNNRDLKFLSKDKNVPEIIRRMAKKTSDLREQRSKVSFKKH</sequence>
<dbReference type="EMBL" id="JACXWD010000042">
    <property type="protein sequence ID" value="MBD3868759.1"/>
    <property type="molecule type" value="Genomic_DNA"/>
</dbReference>
<name>A0A8J7CEX5_9BACT</name>
<evidence type="ECO:0000313" key="2">
    <source>
        <dbReference type="EMBL" id="MBD3868759.1"/>
    </source>
</evidence>
<dbReference type="AlphaFoldDB" id="A0A8J7CEX5"/>
<protein>
    <submittedName>
        <fullName evidence="2">Uncharacterized protein</fullName>
    </submittedName>
</protein>
<feature type="region of interest" description="Disordered" evidence="1">
    <location>
        <begin position="163"/>
        <end position="192"/>
    </location>
</feature>
<evidence type="ECO:0000256" key="1">
    <source>
        <dbReference type="SAM" id="MobiDB-lite"/>
    </source>
</evidence>
<organism evidence="2 3">
    <name type="scientific">Candidatus Polarisedimenticola svalbardensis</name>
    <dbReference type="NCBI Taxonomy" id="2886004"/>
    <lineage>
        <taxon>Bacteria</taxon>
        <taxon>Pseudomonadati</taxon>
        <taxon>Acidobacteriota</taxon>
        <taxon>Candidatus Polarisedimenticolia</taxon>
        <taxon>Candidatus Polarisedimenticolales</taxon>
        <taxon>Candidatus Polarisedimenticolaceae</taxon>
        <taxon>Candidatus Polarisedimenticola</taxon>
    </lineage>
</organism>
<gene>
    <name evidence="2" type="ORF">IFK94_11595</name>
</gene>
<proteinExistence type="predicted"/>
<accession>A0A8J7CEX5</accession>
<comment type="caution">
    <text evidence="2">The sequence shown here is derived from an EMBL/GenBank/DDBJ whole genome shotgun (WGS) entry which is preliminary data.</text>
</comment>
<reference evidence="2 3" key="1">
    <citation type="submission" date="2020-08" db="EMBL/GenBank/DDBJ databases">
        <title>Acidobacteriota in marine sediments use diverse sulfur dissimilation pathways.</title>
        <authorList>
            <person name="Wasmund K."/>
        </authorList>
    </citation>
    <scope>NUCLEOTIDE SEQUENCE [LARGE SCALE GENOMIC DNA]</scope>
    <source>
        <strain evidence="2">MAG AM4</strain>
    </source>
</reference>
<dbReference type="Proteomes" id="UP000648239">
    <property type="component" value="Unassembled WGS sequence"/>
</dbReference>
<feature type="compositionally biased region" description="Basic and acidic residues" evidence="1">
    <location>
        <begin position="163"/>
        <end position="180"/>
    </location>
</feature>